<reference evidence="2" key="1">
    <citation type="journal article" date="2019" name="Int. J. Syst. Evol. Microbiol.">
        <title>The Global Catalogue of Microorganisms (GCM) 10K type strain sequencing project: providing services to taxonomists for standard genome sequencing and annotation.</title>
        <authorList>
            <consortium name="The Broad Institute Genomics Platform"/>
            <consortium name="The Broad Institute Genome Sequencing Center for Infectious Disease"/>
            <person name="Wu L."/>
            <person name="Ma J."/>
        </authorList>
    </citation>
    <scope>NUCLEOTIDE SEQUENCE [LARGE SCALE GENOMIC DNA]</scope>
    <source>
        <strain evidence="2">CCUG 63246</strain>
    </source>
</reference>
<dbReference type="EMBL" id="JBHTLJ010000002">
    <property type="protein sequence ID" value="MFD1162050.1"/>
    <property type="molecule type" value="Genomic_DNA"/>
</dbReference>
<protein>
    <submittedName>
        <fullName evidence="1">Uncharacterized protein</fullName>
    </submittedName>
</protein>
<accession>A0ABW3RAC0</accession>
<gene>
    <name evidence="1" type="ORF">ACFQ2E_06455</name>
</gene>
<dbReference type="Proteomes" id="UP001597163">
    <property type="component" value="Unassembled WGS sequence"/>
</dbReference>
<keyword evidence="2" id="KW-1185">Reference proteome</keyword>
<name>A0ABW3RAC0_9FLAO</name>
<dbReference type="RefSeq" id="WP_311937950.1">
    <property type="nucleotide sequence ID" value="NZ_JAVSCK010000002.1"/>
</dbReference>
<proteinExistence type="predicted"/>
<sequence length="218" mass="25994">MLQGYKYTYELYKYLEDGNYNRFLSSYWLKRPFLTESDKQRLLVKIIEGCYNNKDYKIYKNIFYPFIYDNVSFNFSVDDWVPNFLSLLIDKAPYKNLFHFFIRKGADINFVGDLFTNDEDTYEELKKTHDCHVLRYETCLDFVQKKLDYLMSEDCVYGGGETSNVVKDENDRIISATITFKDVSEQDEYHSDLIKTIRLKDFINSLGGKTYEELKSSR</sequence>
<organism evidence="1 2">
    <name type="scientific">Hwangdonia seohaensis</name>
    <dbReference type="NCBI Taxonomy" id="1240727"/>
    <lineage>
        <taxon>Bacteria</taxon>
        <taxon>Pseudomonadati</taxon>
        <taxon>Bacteroidota</taxon>
        <taxon>Flavobacteriia</taxon>
        <taxon>Flavobacteriales</taxon>
        <taxon>Flavobacteriaceae</taxon>
        <taxon>Hwangdonia</taxon>
    </lineage>
</organism>
<comment type="caution">
    <text evidence="1">The sequence shown here is derived from an EMBL/GenBank/DDBJ whole genome shotgun (WGS) entry which is preliminary data.</text>
</comment>
<evidence type="ECO:0000313" key="1">
    <source>
        <dbReference type="EMBL" id="MFD1162050.1"/>
    </source>
</evidence>
<evidence type="ECO:0000313" key="2">
    <source>
        <dbReference type="Proteomes" id="UP001597163"/>
    </source>
</evidence>